<evidence type="ECO:0000259" key="9">
    <source>
        <dbReference type="Pfam" id="PF04880"/>
    </source>
</evidence>
<dbReference type="GO" id="GO:0007020">
    <property type="term" value="P:microtubule nucleation"/>
    <property type="evidence" value="ECO:0007669"/>
    <property type="project" value="TreeGrafter"/>
</dbReference>
<evidence type="ECO:0000256" key="7">
    <source>
        <dbReference type="SAM" id="Coils"/>
    </source>
</evidence>
<dbReference type="GO" id="GO:0005871">
    <property type="term" value="C:kinesin complex"/>
    <property type="evidence" value="ECO:0007669"/>
    <property type="project" value="TreeGrafter"/>
</dbReference>
<comment type="subcellular location">
    <subcellularLocation>
        <location evidence="1">Cytoplasm</location>
        <location evidence="1">Cytoskeleton</location>
    </subcellularLocation>
</comment>
<feature type="coiled-coil region" evidence="7">
    <location>
        <begin position="151"/>
        <end position="227"/>
    </location>
</feature>
<dbReference type="Proteomes" id="UP000192927">
    <property type="component" value="Unassembled WGS sequence"/>
</dbReference>
<organism evidence="10 11">
    <name type="scientific">Lasallia pustulata</name>
    <dbReference type="NCBI Taxonomy" id="136370"/>
    <lineage>
        <taxon>Eukaryota</taxon>
        <taxon>Fungi</taxon>
        <taxon>Dikarya</taxon>
        <taxon>Ascomycota</taxon>
        <taxon>Pezizomycotina</taxon>
        <taxon>Lecanoromycetes</taxon>
        <taxon>OSLEUM clade</taxon>
        <taxon>Umbilicariomycetidae</taxon>
        <taxon>Umbilicariales</taxon>
        <taxon>Umbilicariaceae</taxon>
        <taxon>Lasallia</taxon>
    </lineage>
</organism>
<dbReference type="PANTHER" id="PTHR10921:SF1">
    <property type="entry name" value="NUCLEAR DISTRIBUTION PROTEIN NUDE HOMOLOG"/>
    <property type="match status" value="1"/>
</dbReference>
<protein>
    <submittedName>
        <fullName evidence="10">NUDE protein, C-terminal</fullName>
    </submittedName>
</protein>
<keyword evidence="6" id="KW-0206">Cytoskeleton</keyword>
<proteinExistence type="inferred from homology"/>
<name>A0A1W5CV04_9LECA</name>
<feature type="region of interest" description="Disordered" evidence="8">
    <location>
        <begin position="43"/>
        <end position="65"/>
    </location>
</feature>
<feature type="region of interest" description="Disordered" evidence="8">
    <location>
        <begin position="101"/>
        <end position="137"/>
    </location>
</feature>
<evidence type="ECO:0000256" key="8">
    <source>
        <dbReference type="SAM" id="MobiDB-lite"/>
    </source>
</evidence>
<comment type="similarity">
    <text evidence="2">Belongs to the nudE family.</text>
</comment>
<dbReference type="Pfam" id="PF04880">
    <property type="entry name" value="NUDE_C"/>
    <property type="match status" value="1"/>
</dbReference>
<dbReference type="PANTHER" id="PTHR10921">
    <property type="entry name" value="NUCLEAR DISTRIBUTION PROTEIN NUDE HOMOLOG 1"/>
    <property type="match status" value="1"/>
</dbReference>
<feature type="domain" description="NUDE" evidence="9">
    <location>
        <begin position="178"/>
        <end position="231"/>
    </location>
</feature>
<keyword evidence="5 7" id="KW-0175">Coiled coil</keyword>
<dbReference type="GO" id="GO:0000776">
    <property type="term" value="C:kinetochore"/>
    <property type="evidence" value="ECO:0007669"/>
    <property type="project" value="TreeGrafter"/>
</dbReference>
<keyword evidence="3" id="KW-0963">Cytoplasm</keyword>
<sequence>MSPRFRAILILRLSNTTRLFILLCFLLKTIKANVRAQLTERRTYTEDTTTGSVEEPSSSPAAPNASTLAEDALAYYKSQYELLEAELADFQASSRELEAELEKDVEASEKRERQLPGESRRPWSKYKQSKAEANSAQNTLQKEITPLRDTNRTIQLKLRNIEVANDDFERQARNTTSSLEDLKSKYNVAIERGVMLEEEIKLGEQEREALKIETQRLRDELFDLKVEAEIM</sequence>
<dbReference type="EMBL" id="FWEW01000358">
    <property type="protein sequence ID" value="SLM34632.1"/>
    <property type="molecule type" value="Genomic_DNA"/>
</dbReference>
<dbReference type="GO" id="GO:0000132">
    <property type="term" value="P:establishment of mitotic spindle orientation"/>
    <property type="evidence" value="ECO:0007669"/>
    <property type="project" value="TreeGrafter"/>
</dbReference>
<dbReference type="Gene3D" id="6.10.250.1080">
    <property type="match status" value="1"/>
</dbReference>
<evidence type="ECO:0000313" key="10">
    <source>
        <dbReference type="EMBL" id="SLM34632.1"/>
    </source>
</evidence>
<dbReference type="GO" id="GO:0051642">
    <property type="term" value="P:centrosome localization"/>
    <property type="evidence" value="ECO:0007669"/>
    <property type="project" value="TreeGrafter"/>
</dbReference>
<feature type="compositionally biased region" description="Basic and acidic residues" evidence="8">
    <location>
        <begin position="101"/>
        <end position="121"/>
    </location>
</feature>
<dbReference type="InterPro" id="IPR033494">
    <property type="entry name" value="NUDE"/>
</dbReference>
<evidence type="ECO:0000256" key="2">
    <source>
        <dbReference type="ARBA" id="ARBA00007429"/>
    </source>
</evidence>
<evidence type="ECO:0000313" key="11">
    <source>
        <dbReference type="Proteomes" id="UP000192927"/>
    </source>
</evidence>
<feature type="compositionally biased region" description="Low complexity" evidence="8">
    <location>
        <begin position="46"/>
        <end position="65"/>
    </location>
</feature>
<reference evidence="11" key="1">
    <citation type="submission" date="2017-03" db="EMBL/GenBank/DDBJ databases">
        <authorList>
            <person name="Sharma R."/>
            <person name="Thines M."/>
        </authorList>
    </citation>
    <scope>NUCLEOTIDE SEQUENCE [LARGE SCALE GENOMIC DNA]</scope>
</reference>
<evidence type="ECO:0000256" key="3">
    <source>
        <dbReference type="ARBA" id="ARBA00022490"/>
    </source>
</evidence>
<dbReference type="GO" id="GO:0005874">
    <property type="term" value="C:microtubule"/>
    <property type="evidence" value="ECO:0007669"/>
    <property type="project" value="UniProtKB-KW"/>
</dbReference>
<keyword evidence="11" id="KW-1185">Reference proteome</keyword>
<evidence type="ECO:0000256" key="6">
    <source>
        <dbReference type="ARBA" id="ARBA00023212"/>
    </source>
</evidence>
<dbReference type="InterPro" id="IPR006964">
    <property type="entry name" value="NUDE_dom"/>
</dbReference>
<dbReference type="GO" id="GO:0007059">
    <property type="term" value="P:chromosome segregation"/>
    <property type="evidence" value="ECO:0007669"/>
    <property type="project" value="TreeGrafter"/>
</dbReference>
<evidence type="ECO:0000256" key="4">
    <source>
        <dbReference type="ARBA" id="ARBA00022701"/>
    </source>
</evidence>
<dbReference type="GO" id="GO:0008017">
    <property type="term" value="F:microtubule binding"/>
    <property type="evidence" value="ECO:0007669"/>
    <property type="project" value="InterPro"/>
</dbReference>
<dbReference type="AlphaFoldDB" id="A0A1W5CV04"/>
<evidence type="ECO:0000256" key="5">
    <source>
        <dbReference type="ARBA" id="ARBA00023054"/>
    </source>
</evidence>
<evidence type="ECO:0000256" key="1">
    <source>
        <dbReference type="ARBA" id="ARBA00004245"/>
    </source>
</evidence>
<keyword evidence="4" id="KW-0493">Microtubule</keyword>
<accession>A0A1W5CV04</accession>
<dbReference type="GO" id="GO:0047496">
    <property type="term" value="P:vesicle transport along microtubule"/>
    <property type="evidence" value="ECO:0007669"/>
    <property type="project" value="TreeGrafter"/>
</dbReference>